<dbReference type="AlphaFoldDB" id="A0A834VU35"/>
<dbReference type="RefSeq" id="XP_065964701.1">
    <property type="nucleotide sequence ID" value="XM_066106074.1"/>
</dbReference>
<feature type="compositionally biased region" description="Basic and acidic residues" evidence="1">
    <location>
        <begin position="195"/>
        <end position="218"/>
    </location>
</feature>
<dbReference type="KEGG" id="ptrr:90955735"/>
<proteinExistence type="predicted"/>
<dbReference type="Proteomes" id="UP000245464">
    <property type="component" value="Chromosome 2"/>
</dbReference>
<dbReference type="GeneID" id="90955735"/>
<sequence length="242" mass="27288">MNGKLTRGNDKGGIDWWRYQTEVLLPKLIPFAKECMRERPGTLVQEDKAPSHAHQAQNIIYQRESVEKLFWCGNSPDLNAIEPAWPWLKRRTTKKGAPKSRGEATKAWEQAWSDLPQSQIQAWIERIPIHVQKIIELEGGNEYKEGRGLPRETPLSAITFERHLCITVLVRSAAVLIRSVVAPASLVKSLSISKDHGKKYPVDPEPRSPNKKIEREHQVPPASGPTHAPLNPRLDDLSKGQG</sequence>
<gene>
    <name evidence="2" type="ORF">PtrM4_073770</name>
</gene>
<dbReference type="InterPro" id="IPR036397">
    <property type="entry name" value="RNaseH_sf"/>
</dbReference>
<reference evidence="2 3" key="1">
    <citation type="journal article" date="2018" name="BMC Genomics">
        <title>Comparative genomics of the wheat fungal pathogen Pyrenophora tritici-repentis reveals chromosomal variations and genome plasticity.</title>
        <authorList>
            <person name="Moolhuijzen P."/>
            <person name="See P.T."/>
            <person name="Hane J.K."/>
            <person name="Shi G."/>
            <person name="Liu Z."/>
            <person name="Oliver R.P."/>
            <person name="Moffat C.S."/>
        </authorList>
    </citation>
    <scope>NUCLEOTIDE SEQUENCE [LARGE SCALE GENOMIC DNA]</scope>
    <source>
        <strain evidence="2">M4</strain>
    </source>
</reference>
<organism evidence="2 3">
    <name type="scientific">Pyrenophora tritici-repentis</name>
    <dbReference type="NCBI Taxonomy" id="45151"/>
    <lineage>
        <taxon>Eukaryota</taxon>
        <taxon>Fungi</taxon>
        <taxon>Dikarya</taxon>
        <taxon>Ascomycota</taxon>
        <taxon>Pezizomycotina</taxon>
        <taxon>Dothideomycetes</taxon>
        <taxon>Pleosporomycetidae</taxon>
        <taxon>Pleosporales</taxon>
        <taxon>Pleosporineae</taxon>
        <taxon>Pleosporaceae</taxon>
        <taxon>Pyrenophora</taxon>
    </lineage>
</organism>
<accession>A0A834VU35</accession>
<dbReference type="EMBL" id="NQIK02000002">
    <property type="protein sequence ID" value="KAF7575753.1"/>
    <property type="molecule type" value="Genomic_DNA"/>
</dbReference>
<dbReference type="Gene3D" id="3.30.420.10">
    <property type="entry name" value="Ribonuclease H-like superfamily/Ribonuclease H"/>
    <property type="match status" value="1"/>
</dbReference>
<dbReference type="GO" id="GO:0003676">
    <property type="term" value="F:nucleic acid binding"/>
    <property type="evidence" value="ECO:0007669"/>
    <property type="project" value="InterPro"/>
</dbReference>
<name>A0A834VU35_9PLEO</name>
<comment type="caution">
    <text evidence="2">The sequence shown here is derived from an EMBL/GenBank/DDBJ whole genome shotgun (WGS) entry which is preliminary data.</text>
</comment>
<feature type="region of interest" description="Disordered" evidence="1">
    <location>
        <begin position="195"/>
        <end position="242"/>
    </location>
</feature>
<evidence type="ECO:0000256" key="1">
    <source>
        <dbReference type="SAM" id="MobiDB-lite"/>
    </source>
</evidence>
<evidence type="ECO:0000313" key="3">
    <source>
        <dbReference type="Proteomes" id="UP000245464"/>
    </source>
</evidence>
<evidence type="ECO:0000313" key="2">
    <source>
        <dbReference type="EMBL" id="KAF7575753.1"/>
    </source>
</evidence>
<feature type="compositionally biased region" description="Basic and acidic residues" evidence="1">
    <location>
        <begin position="233"/>
        <end position="242"/>
    </location>
</feature>
<protein>
    <recommendedName>
        <fullName evidence="4">Tc1-like transposase DDE domain-containing protein</fullName>
    </recommendedName>
</protein>
<evidence type="ECO:0008006" key="4">
    <source>
        <dbReference type="Google" id="ProtNLM"/>
    </source>
</evidence>